<dbReference type="CDD" id="cd01948">
    <property type="entry name" value="EAL"/>
    <property type="match status" value="1"/>
</dbReference>
<gene>
    <name evidence="3" type="ORF">GPA22_21025</name>
</gene>
<dbReference type="Pfam" id="PF00990">
    <property type="entry name" value="GGDEF"/>
    <property type="match status" value="1"/>
</dbReference>
<dbReference type="PANTHER" id="PTHR44757">
    <property type="entry name" value="DIGUANYLATE CYCLASE DGCP"/>
    <property type="match status" value="1"/>
</dbReference>
<dbReference type="Gene3D" id="3.20.20.450">
    <property type="entry name" value="EAL domain"/>
    <property type="match status" value="1"/>
</dbReference>
<feature type="domain" description="GGDEF" evidence="2">
    <location>
        <begin position="163"/>
        <end position="296"/>
    </location>
</feature>
<dbReference type="EMBL" id="WTVN01000054">
    <property type="protein sequence ID" value="NMG46207.1"/>
    <property type="molecule type" value="Genomic_DNA"/>
</dbReference>
<feature type="domain" description="EAL" evidence="1">
    <location>
        <begin position="305"/>
        <end position="558"/>
    </location>
</feature>
<evidence type="ECO:0000313" key="4">
    <source>
        <dbReference type="Proteomes" id="UP000623795"/>
    </source>
</evidence>
<reference evidence="3 4" key="1">
    <citation type="submission" date="2019-12" db="EMBL/GenBank/DDBJ databases">
        <title>Comparative genomics gives insights into the taxonomy of the Azoarcus-Aromatoleum group and reveals separate origins of nif in the plant-associated Azoarcus and non-plant-associated Aromatoleum sub-groups.</title>
        <authorList>
            <person name="Lafos M."/>
            <person name="Maluk M."/>
            <person name="Batista M."/>
            <person name="Junghare M."/>
            <person name="Carmona M."/>
            <person name="Faoro H."/>
            <person name="Cruz L.M."/>
            <person name="Battistoni F."/>
            <person name="De Souza E."/>
            <person name="Pedrosa F."/>
            <person name="Chen W.-M."/>
            <person name="Poole P.S."/>
            <person name="Dixon R.A."/>
            <person name="James E.K."/>
        </authorList>
    </citation>
    <scope>NUCLEOTIDE SEQUENCE [LARGE SCALE GENOMIC DNA]</scope>
    <source>
        <strain evidence="3 4">Td21</strain>
    </source>
</reference>
<dbReference type="SUPFAM" id="SSF141868">
    <property type="entry name" value="EAL domain-like"/>
    <property type="match status" value="1"/>
</dbReference>
<dbReference type="SMART" id="SM00267">
    <property type="entry name" value="GGDEF"/>
    <property type="match status" value="1"/>
</dbReference>
<dbReference type="InterPro" id="IPR043128">
    <property type="entry name" value="Rev_trsase/Diguanyl_cyclase"/>
</dbReference>
<protein>
    <submittedName>
        <fullName evidence="3">EAL domain-containing protein</fullName>
    </submittedName>
</protein>
<evidence type="ECO:0000259" key="1">
    <source>
        <dbReference type="PROSITE" id="PS50883"/>
    </source>
</evidence>
<dbReference type="RefSeq" id="WP_169258038.1">
    <property type="nucleotide sequence ID" value="NZ_WTVN01000054.1"/>
</dbReference>
<dbReference type="Proteomes" id="UP000623795">
    <property type="component" value="Unassembled WGS sequence"/>
</dbReference>
<dbReference type="InterPro" id="IPR029787">
    <property type="entry name" value="Nucleotide_cyclase"/>
</dbReference>
<dbReference type="Gene3D" id="3.30.70.270">
    <property type="match status" value="1"/>
</dbReference>
<dbReference type="SMART" id="SM00052">
    <property type="entry name" value="EAL"/>
    <property type="match status" value="1"/>
</dbReference>
<dbReference type="InterPro" id="IPR011006">
    <property type="entry name" value="CheY-like_superfamily"/>
</dbReference>
<dbReference type="PROSITE" id="PS50887">
    <property type="entry name" value="GGDEF"/>
    <property type="match status" value="1"/>
</dbReference>
<dbReference type="CDD" id="cd01949">
    <property type="entry name" value="GGDEF"/>
    <property type="match status" value="1"/>
</dbReference>
<dbReference type="PANTHER" id="PTHR44757:SF2">
    <property type="entry name" value="BIOFILM ARCHITECTURE MAINTENANCE PROTEIN MBAA"/>
    <property type="match status" value="1"/>
</dbReference>
<dbReference type="InterPro" id="IPR000160">
    <property type="entry name" value="GGDEF_dom"/>
</dbReference>
<accession>A0ABX1Q5N4</accession>
<sequence>MTRVLLLLDHRRNRRLLAEWLAPHYQVVVGESAGALEQPFDLGIVDGPALERLRDAIAARKEREQPILLPFLFVTARRGAGLGTQQLWQSVDELIATPIEKAELQVRLQVLARMRKLSLDLRATHEAQLRHMALHDPLTDLPNRQLFSERLEAAVARARADRRAVAVLLLDLDRFNAINESFGHAYGDLLLQAVAGRLATCLPRDTLAHFGGDTFAAFVPDFLHLREPVVVAERLLAALSSQPFELVGHTVYAAASVGITLFPGDAAHAAALLENADTALYRAKGEGGGTYQFYTPQMKTQVLDRLDLETRLRGAAERGELVLEYQPQVDIASGDIVGFEALARWDEPELGRVAPTRFIPIAEETGLVESIGEWALAAACRQNKAWQLAGLPPLRAAVNVSARQFRHGVEKIVARVLAETGLDPCYLELEITESSLMECAPESVEVLRKLRELGVQLSIDDFGTGYSAMSYLKRLPVATLKIDRSFVSDIAHDADSAAIVRAIVAVAHSLNLKVVAEGVETVEQLENLRAHGCDEVQGFVVGRPLPAADFIAPLHRRRAGTWGGNRLRPRRSIPT</sequence>
<dbReference type="InterPro" id="IPR052155">
    <property type="entry name" value="Biofilm_reg_signaling"/>
</dbReference>
<evidence type="ECO:0000259" key="2">
    <source>
        <dbReference type="PROSITE" id="PS50887"/>
    </source>
</evidence>
<comment type="caution">
    <text evidence="3">The sequence shown here is derived from an EMBL/GenBank/DDBJ whole genome shotgun (WGS) entry which is preliminary data.</text>
</comment>
<dbReference type="NCBIfam" id="TIGR00254">
    <property type="entry name" value="GGDEF"/>
    <property type="match status" value="1"/>
</dbReference>
<organism evidence="3 4">
    <name type="scientific">Aromatoleum toluvorans</name>
    <dbReference type="NCBI Taxonomy" id="92002"/>
    <lineage>
        <taxon>Bacteria</taxon>
        <taxon>Pseudomonadati</taxon>
        <taxon>Pseudomonadota</taxon>
        <taxon>Betaproteobacteria</taxon>
        <taxon>Rhodocyclales</taxon>
        <taxon>Rhodocyclaceae</taxon>
        <taxon>Aromatoleum</taxon>
    </lineage>
</organism>
<dbReference type="SUPFAM" id="SSF52172">
    <property type="entry name" value="CheY-like"/>
    <property type="match status" value="1"/>
</dbReference>
<dbReference type="Pfam" id="PF00563">
    <property type="entry name" value="EAL"/>
    <property type="match status" value="1"/>
</dbReference>
<keyword evidence="4" id="KW-1185">Reference proteome</keyword>
<dbReference type="InterPro" id="IPR001633">
    <property type="entry name" value="EAL_dom"/>
</dbReference>
<evidence type="ECO:0000313" key="3">
    <source>
        <dbReference type="EMBL" id="NMG46207.1"/>
    </source>
</evidence>
<name>A0ABX1Q5N4_9RHOO</name>
<dbReference type="PROSITE" id="PS50883">
    <property type="entry name" value="EAL"/>
    <property type="match status" value="1"/>
</dbReference>
<dbReference type="SUPFAM" id="SSF55073">
    <property type="entry name" value="Nucleotide cyclase"/>
    <property type="match status" value="1"/>
</dbReference>
<proteinExistence type="predicted"/>
<dbReference type="InterPro" id="IPR035919">
    <property type="entry name" value="EAL_sf"/>
</dbReference>